<dbReference type="Pfam" id="PF04364">
    <property type="entry name" value="DNA_pol3_chi"/>
    <property type="match status" value="1"/>
</dbReference>
<dbReference type="Gene3D" id="3.40.50.10110">
    <property type="entry name" value="DNA polymerase III subunit chi"/>
    <property type="match status" value="1"/>
</dbReference>
<proteinExistence type="predicted"/>
<gene>
    <name evidence="1" type="ORF">GCM10011316_13870</name>
</gene>
<name>A0A916TFI8_9HYPH</name>
<dbReference type="GO" id="GO:0003887">
    <property type="term" value="F:DNA-directed DNA polymerase activity"/>
    <property type="evidence" value="ECO:0007669"/>
    <property type="project" value="InterPro"/>
</dbReference>
<evidence type="ECO:0000313" key="1">
    <source>
        <dbReference type="EMBL" id="GGB43132.1"/>
    </source>
</evidence>
<dbReference type="GO" id="GO:0032298">
    <property type="term" value="P:positive regulation of DNA-templated DNA replication initiation"/>
    <property type="evidence" value="ECO:0007669"/>
    <property type="project" value="TreeGrafter"/>
</dbReference>
<dbReference type="GO" id="GO:0003677">
    <property type="term" value="F:DNA binding"/>
    <property type="evidence" value="ECO:0007669"/>
    <property type="project" value="InterPro"/>
</dbReference>
<sequence length="169" mass="18986">MLHPRTTCLNDATNRNTNDMPTEVLFYHLTHKPLEEALPQLLLKCLARDWRVVVQTGSAERCQALDAHLWTFADDSFLPHGTKQDGLAELQPVYLTAEQDNPNAAHVRFLVDGAAPPALASYERVIFMFDGRDQEAVAEARGHWKDAKAGGFDLTYWQQTPAGGWERKA</sequence>
<reference evidence="1" key="2">
    <citation type="submission" date="2020-09" db="EMBL/GenBank/DDBJ databases">
        <authorList>
            <person name="Sun Q."/>
            <person name="Zhou Y."/>
        </authorList>
    </citation>
    <scope>NUCLEOTIDE SEQUENCE</scope>
    <source>
        <strain evidence="1">CGMCC 1.12426</strain>
    </source>
</reference>
<dbReference type="GO" id="GO:0006260">
    <property type="term" value="P:DNA replication"/>
    <property type="evidence" value="ECO:0007669"/>
    <property type="project" value="InterPro"/>
</dbReference>
<dbReference type="PANTHER" id="PTHR38767">
    <property type="entry name" value="DNA POLYMERASE III SUBUNIT CHI"/>
    <property type="match status" value="1"/>
</dbReference>
<dbReference type="InterPro" id="IPR007459">
    <property type="entry name" value="DNA_pol3_chi"/>
</dbReference>
<comment type="caution">
    <text evidence="1">The sequence shown here is derived from an EMBL/GenBank/DDBJ whole genome shotgun (WGS) entry which is preliminary data.</text>
</comment>
<dbReference type="SUPFAM" id="SSF102400">
    <property type="entry name" value="DNA polymerase III chi subunit"/>
    <property type="match status" value="1"/>
</dbReference>
<keyword evidence="2" id="KW-1185">Reference proteome</keyword>
<dbReference type="NCBIfam" id="NF004347">
    <property type="entry name" value="PRK05728.1-4"/>
    <property type="match status" value="1"/>
</dbReference>
<dbReference type="AlphaFoldDB" id="A0A916TFI8"/>
<evidence type="ECO:0000313" key="2">
    <source>
        <dbReference type="Proteomes" id="UP000605148"/>
    </source>
</evidence>
<dbReference type="InterPro" id="IPR036768">
    <property type="entry name" value="PolIII_chi_sf"/>
</dbReference>
<dbReference type="EMBL" id="BMFA01000003">
    <property type="protein sequence ID" value="GGB43132.1"/>
    <property type="molecule type" value="Genomic_DNA"/>
</dbReference>
<protein>
    <submittedName>
        <fullName evidence="1">DNA polymerase III subunit chi</fullName>
    </submittedName>
</protein>
<organism evidence="1 2">
    <name type="scientific">Roseibium aquae</name>
    <dbReference type="NCBI Taxonomy" id="1323746"/>
    <lineage>
        <taxon>Bacteria</taxon>
        <taxon>Pseudomonadati</taxon>
        <taxon>Pseudomonadota</taxon>
        <taxon>Alphaproteobacteria</taxon>
        <taxon>Hyphomicrobiales</taxon>
        <taxon>Stappiaceae</taxon>
        <taxon>Roseibium</taxon>
    </lineage>
</organism>
<dbReference type="PANTHER" id="PTHR38767:SF1">
    <property type="entry name" value="DNA POLYMERASE III SUBUNIT CHI"/>
    <property type="match status" value="1"/>
</dbReference>
<reference evidence="1" key="1">
    <citation type="journal article" date="2014" name="Int. J. Syst. Evol. Microbiol.">
        <title>Complete genome sequence of Corynebacterium casei LMG S-19264T (=DSM 44701T), isolated from a smear-ripened cheese.</title>
        <authorList>
            <consortium name="US DOE Joint Genome Institute (JGI-PGF)"/>
            <person name="Walter F."/>
            <person name="Albersmeier A."/>
            <person name="Kalinowski J."/>
            <person name="Ruckert C."/>
        </authorList>
    </citation>
    <scope>NUCLEOTIDE SEQUENCE</scope>
    <source>
        <strain evidence="1">CGMCC 1.12426</strain>
    </source>
</reference>
<dbReference type="Proteomes" id="UP000605148">
    <property type="component" value="Unassembled WGS sequence"/>
</dbReference>
<accession>A0A916TFI8</accession>